<dbReference type="InterPro" id="IPR036291">
    <property type="entry name" value="NAD(P)-bd_dom_sf"/>
</dbReference>
<organism evidence="2 3">
    <name type="scientific">Oesophagostomum dentatum</name>
    <name type="common">Nodular worm</name>
    <dbReference type="NCBI Taxonomy" id="61180"/>
    <lineage>
        <taxon>Eukaryota</taxon>
        <taxon>Metazoa</taxon>
        <taxon>Ecdysozoa</taxon>
        <taxon>Nematoda</taxon>
        <taxon>Chromadorea</taxon>
        <taxon>Rhabditida</taxon>
        <taxon>Rhabditina</taxon>
        <taxon>Rhabditomorpha</taxon>
        <taxon>Strongyloidea</taxon>
        <taxon>Strongylidae</taxon>
        <taxon>Oesophagostomum</taxon>
    </lineage>
</organism>
<reference evidence="2 3" key="1">
    <citation type="submission" date="2014-03" db="EMBL/GenBank/DDBJ databases">
        <title>Draft genome of the hookworm Oesophagostomum dentatum.</title>
        <authorList>
            <person name="Mitreva M."/>
        </authorList>
    </citation>
    <scope>NUCLEOTIDE SEQUENCE [LARGE SCALE GENOMIC DNA]</scope>
    <source>
        <strain evidence="2 3">OD-Hann</strain>
    </source>
</reference>
<evidence type="ECO:0000313" key="3">
    <source>
        <dbReference type="Proteomes" id="UP000053660"/>
    </source>
</evidence>
<protein>
    <submittedName>
        <fullName evidence="2">Uncharacterized protein</fullName>
    </submittedName>
</protein>
<name>A0A0B1TFU8_OESDE</name>
<dbReference type="PANTHER" id="PTHR43943">
    <property type="entry name" value="DEHYDROGENASE/REDUCTASE (SDR FAMILY) MEMBER 4"/>
    <property type="match status" value="1"/>
</dbReference>
<dbReference type="EMBL" id="KN550393">
    <property type="protein sequence ID" value="KHJ94275.1"/>
    <property type="molecule type" value="Genomic_DNA"/>
</dbReference>
<sequence length="57" mass="5751">MASSSMSAMLATKALTDRVAVISASTKGIGFAIAKRLGADGASVVVSSRKPQNVQVN</sequence>
<dbReference type="SUPFAM" id="SSF51735">
    <property type="entry name" value="NAD(P)-binding Rossmann-fold domains"/>
    <property type="match status" value="1"/>
</dbReference>
<accession>A0A0B1TFU8</accession>
<evidence type="ECO:0000313" key="2">
    <source>
        <dbReference type="EMBL" id="KHJ94275.1"/>
    </source>
</evidence>
<dbReference type="PANTHER" id="PTHR43943:SF16">
    <property type="entry name" value="DEHYDROGENASES, SHORT CHAIN"/>
    <property type="match status" value="1"/>
</dbReference>
<comment type="similarity">
    <text evidence="1">Belongs to the short-chain dehydrogenases/reductases (SDR) family.</text>
</comment>
<gene>
    <name evidence="2" type="ORF">OESDEN_05790</name>
</gene>
<keyword evidence="3" id="KW-1185">Reference proteome</keyword>
<dbReference type="GO" id="GO:0004090">
    <property type="term" value="F:carbonyl reductase (NADPH) activity"/>
    <property type="evidence" value="ECO:0007669"/>
    <property type="project" value="TreeGrafter"/>
</dbReference>
<dbReference type="OrthoDB" id="1669814at2759"/>
<proteinExistence type="inferred from homology"/>
<evidence type="ECO:0000256" key="1">
    <source>
        <dbReference type="ARBA" id="ARBA00006484"/>
    </source>
</evidence>
<dbReference type="Proteomes" id="UP000053660">
    <property type="component" value="Unassembled WGS sequence"/>
</dbReference>
<dbReference type="AlphaFoldDB" id="A0A0B1TFU8"/>
<dbReference type="Gene3D" id="3.40.50.720">
    <property type="entry name" value="NAD(P)-binding Rossmann-like Domain"/>
    <property type="match status" value="1"/>
</dbReference>